<evidence type="ECO:0000313" key="2">
    <source>
        <dbReference type="Proteomes" id="UP000613030"/>
    </source>
</evidence>
<keyword evidence="2" id="KW-1185">Reference proteome</keyword>
<protein>
    <recommendedName>
        <fullName evidence="3">Galactose oxidase</fullName>
    </recommendedName>
</protein>
<dbReference type="PROSITE" id="PS51257">
    <property type="entry name" value="PROKAR_LIPOPROTEIN"/>
    <property type="match status" value="1"/>
</dbReference>
<dbReference type="Proteomes" id="UP000613030">
    <property type="component" value="Unassembled WGS sequence"/>
</dbReference>
<proteinExistence type="predicted"/>
<name>A0ABS1KTY1_9BACT</name>
<sequence length="311" mass="33885">MKKSVLFLVISFLFSCAEEDKSPVALSATTDQGQWTARTSAPMVGDETNITFFSTQGKGFVLFGQQALDGAPQDATFYVFDPAGNSWSPKTIYDKNFSPVQHVSWAATAGKGFVLEPYGGDLHAYDVATDTWSIRKNPYINGQTDLYPVTAFGIGDNGFVLLSDNTLWKYDYTADRWESQGTFPATFNDAYTIDGSATETKGYITNGPSVWEFDPSSTQWKATTKFPGAASIAFATEGHLYAGDYAAADKGLWQFDAAGNRWERVSTLAGNARYAAFHVGIGNKGYVGLGVLNQSDELVKDFFEYTPATGQ</sequence>
<gene>
    <name evidence="1" type="ORF">JI741_16805</name>
</gene>
<comment type="caution">
    <text evidence="1">The sequence shown here is derived from an EMBL/GenBank/DDBJ whole genome shotgun (WGS) entry which is preliminary data.</text>
</comment>
<dbReference type="Gene3D" id="2.120.10.80">
    <property type="entry name" value="Kelch-type beta propeller"/>
    <property type="match status" value="2"/>
</dbReference>
<dbReference type="SUPFAM" id="SSF50965">
    <property type="entry name" value="Galactose oxidase, central domain"/>
    <property type="match status" value="1"/>
</dbReference>
<organism evidence="1 2">
    <name type="scientific">Chryseolinea lacunae</name>
    <dbReference type="NCBI Taxonomy" id="2801331"/>
    <lineage>
        <taxon>Bacteria</taxon>
        <taxon>Pseudomonadati</taxon>
        <taxon>Bacteroidota</taxon>
        <taxon>Cytophagia</taxon>
        <taxon>Cytophagales</taxon>
        <taxon>Fulvivirgaceae</taxon>
        <taxon>Chryseolinea</taxon>
    </lineage>
</organism>
<dbReference type="InterPro" id="IPR015915">
    <property type="entry name" value="Kelch-typ_b-propeller"/>
</dbReference>
<accession>A0ABS1KTY1</accession>
<reference evidence="1 2" key="1">
    <citation type="submission" date="2021-01" db="EMBL/GenBank/DDBJ databases">
        <title>Chryseolinea sp. Jin1 Genome sequencing and assembly.</title>
        <authorList>
            <person name="Kim I."/>
        </authorList>
    </citation>
    <scope>NUCLEOTIDE SEQUENCE [LARGE SCALE GENOMIC DNA]</scope>
    <source>
        <strain evidence="1 2">Jin1</strain>
    </source>
</reference>
<evidence type="ECO:0008006" key="3">
    <source>
        <dbReference type="Google" id="ProtNLM"/>
    </source>
</evidence>
<dbReference type="EMBL" id="JAERRB010000005">
    <property type="protein sequence ID" value="MBL0742890.1"/>
    <property type="molecule type" value="Genomic_DNA"/>
</dbReference>
<evidence type="ECO:0000313" key="1">
    <source>
        <dbReference type="EMBL" id="MBL0742890.1"/>
    </source>
</evidence>
<dbReference type="RefSeq" id="WP_202011599.1">
    <property type="nucleotide sequence ID" value="NZ_JAERRB010000005.1"/>
</dbReference>
<dbReference type="InterPro" id="IPR011043">
    <property type="entry name" value="Gal_Oxase/kelch_b-propeller"/>
</dbReference>